<dbReference type="AlphaFoldDB" id="A0AA86J6B2"/>
<feature type="compositionally biased region" description="Basic and acidic residues" evidence="1">
    <location>
        <begin position="92"/>
        <end position="105"/>
    </location>
</feature>
<keyword evidence="3" id="KW-1185">Reference proteome</keyword>
<feature type="compositionally biased region" description="Basic and acidic residues" evidence="1">
    <location>
        <begin position="159"/>
        <end position="170"/>
    </location>
</feature>
<evidence type="ECO:0000313" key="2">
    <source>
        <dbReference type="EMBL" id="BET25170.1"/>
    </source>
</evidence>
<dbReference type="PROSITE" id="PS51257">
    <property type="entry name" value="PROKAR_LIPOPROTEIN"/>
    <property type="match status" value="1"/>
</dbReference>
<evidence type="ECO:0008006" key="4">
    <source>
        <dbReference type="Google" id="ProtNLM"/>
    </source>
</evidence>
<dbReference type="KEGG" id="lto:RGQ30_06710"/>
<feature type="compositionally biased region" description="Polar residues" evidence="1">
    <location>
        <begin position="144"/>
        <end position="155"/>
    </location>
</feature>
<dbReference type="Proteomes" id="UP001329151">
    <property type="component" value="Chromosome"/>
</dbReference>
<evidence type="ECO:0000313" key="3">
    <source>
        <dbReference type="Proteomes" id="UP001329151"/>
    </source>
</evidence>
<proteinExistence type="predicted"/>
<dbReference type="RefSeq" id="WP_130558322.1">
    <property type="nucleotide sequence ID" value="NZ_AP028947.1"/>
</dbReference>
<dbReference type="EMBL" id="AP028947">
    <property type="protein sequence ID" value="BET25170.1"/>
    <property type="molecule type" value="Genomic_DNA"/>
</dbReference>
<evidence type="ECO:0000256" key="1">
    <source>
        <dbReference type="SAM" id="MobiDB-lite"/>
    </source>
</evidence>
<name>A0AA86J6B2_9BURK</name>
<protein>
    <recommendedName>
        <fullName evidence="4">Lipoprotein</fullName>
    </recommendedName>
</protein>
<feature type="compositionally biased region" description="Low complexity" evidence="1">
    <location>
        <begin position="107"/>
        <end position="132"/>
    </location>
</feature>
<organism evidence="2 3">
    <name type="scientific">Limnobacter thiooxidans</name>
    <dbReference type="NCBI Taxonomy" id="131080"/>
    <lineage>
        <taxon>Bacteria</taxon>
        <taxon>Pseudomonadati</taxon>
        <taxon>Pseudomonadota</taxon>
        <taxon>Betaproteobacteria</taxon>
        <taxon>Burkholderiales</taxon>
        <taxon>Burkholderiaceae</taxon>
        <taxon>Limnobacter</taxon>
    </lineage>
</organism>
<reference evidence="2 3" key="1">
    <citation type="submission" date="2023-10" db="EMBL/GenBank/DDBJ databases">
        <title>Complete Genome Sequence of Limnobacter thiooxidans CS-K2T, Isolated from freshwater lake sediments in Bavaria, Germany.</title>
        <authorList>
            <person name="Naruki M."/>
            <person name="Watanabe A."/>
            <person name="Warashina T."/>
            <person name="Morita T."/>
            <person name="Arakawa K."/>
        </authorList>
    </citation>
    <scope>NUCLEOTIDE SEQUENCE [LARGE SCALE GENOMIC DNA]</scope>
    <source>
        <strain evidence="2 3">CS-K2</strain>
    </source>
</reference>
<sequence length="195" mass="20548">MKKLKILMVAGAATMLSSCDLSQIPGLDGKLSIEDSKAVGAACRHSGRALEDCFLMNPKTHPAGVFDGWRDMNDYMLANEIEVVKPEVRNSAYKQDEPSGKEDAGHSSAPAVGVPAGSPPGSSAESAPPVAGRQRWTPKGVSEPSAQAPSESTQAPAKDAAELTPEKEKPASANAPATEAPPRPWERKKDPKKHT</sequence>
<feature type="region of interest" description="Disordered" evidence="1">
    <location>
        <begin position="92"/>
        <end position="195"/>
    </location>
</feature>
<gene>
    <name evidence="2" type="ORF">RGQ30_06710</name>
</gene>
<accession>A0AA86J6B2</accession>